<reference evidence="1" key="1">
    <citation type="submission" date="2022-07" db="EMBL/GenBank/DDBJ databases">
        <title>Genome Sequence of Physisporinus lineatus.</title>
        <authorList>
            <person name="Buettner E."/>
        </authorList>
    </citation>
    <scope>NUCLEOTIDE SEQUENCE</scope>
    <source>
        <strain evidence="1">VT162</strain>
    </source>
</reference>
<comment type="caution">
    <text evidence="1">The sequence shown here is derived from an EMBL/GenBank/DDBJ whole genome shotgun (WGS) entry which is preliminary data.</text>
</comment>
<evidence type="ECO:0000313" key="2">
    <source>
        <dbReference type="Proteomes" id="UP001212997"/>
    </source>
</evidence>
<name>A0AAD5V0R1_9APHY</name>
<dbReference type="SUPFAM" id="SSF52047">
    <property type="entry name" value="RNI-like"/>
    <property type="match status" value="1"/>
</dbReference>
<dbReference type="Gene3D" id="1.20.1280.50">
    <property type="match status" value="1"/>
</dbReference>
<sequence>MIDQNAQNLLSDATKLKTRKIPGAEVAGMNFPGNANESLSTISGLSDDVLAMVFQEYYDLMMNPLSTPVRPYSWIRVTHVCHRWRALAISMAVLWSTFVIGRPEATRVFFSRSKSAPLAINVPSSTQDKLICDVFNAFSRIRDIELNTLFRDYLPINSRFPKEAPILRRIAIRCDETFSQSIIVLGHRALPEHFIPTIFDRCSLPSLTHLSIEGFTPQWHNHIFAPTLTHLTVRSISKDNHGTGSIFDTLDKMKNLLLLDLSFHCDSLSWLERHTRQISLPKLGHLALCDSTDSCTYLLERIDHPPTTTILIALPKPRPAASFSTLSPVTFNKLSAKGVPEILTVTLSYEGMARVRAIPYHLAFWDQVIDTEDIPWDEVKPLFHFQSAKTLFVDMLKYGVSLGPLSQTQVLYIGGLIDANADPWELVKESMPNVHTLHIDTPGLGVLQRLLSRDILHKSKWTSQTKPFFPNLRTLILENANFGYSLDAFLRKGLFHRKLSGRPIRTLKLLECRNITSDSLGEFEVDEVDWDRIEDLDTGESDPEDDGIDYLHHDLPWSSEEEY</sequence>
<gene>
    <name evidence="1" type="ORF">NLI96_g9129</name>
</gene>
<evidence type="ECO:0000313" key="1">
    <source>
        <dbReference type="EMBL" id="KAJ3479349.1"/>
    </source>
</evidence>
<organism evidence="1 2">
    <name type="scientific">Meripilus lineatus</name>
    <dbReference type="NCBI Taxonomy" id="2056292"/>
    <lineage>
        <taxon>Eukaryota</taxon>
        <taxon>Fungi</taxon>
        <taxon>Dikarya</taxon>
        <taxon>Basidiomycota</taxon>
        <taxon>Agaricomycotina</taxon>
        <taxon>Agaricomycetes</taxon>
        <taxon>Polyporales</taxon>
        <taxon>Meripilaceae</taxon>
        <taxon>Meripilus</taxon>
    </lineage>
</organism>
<keyword evidence="2" id="KW-1185">Reference proteome</keyword>
<dbReference type="EMBL" id="JANAWD010000445">
    <property type="protein sequence ID" value="KAJ3479349.1"/>
    <property type="molecule type" value="Genomic_DNA"/>
</dbReference>
<dbReference type="Proteomes" id="UP001212997">
    <property type="component" value="Unassembled WGS sequence"/>
</dbReference>
<dbReference type="AlphaFoldDB" id="A0AAD5V0R1"/>
<protein>
    <recommendedName>
        <fullName evidence="3">F-box domain-containing protein</fullName>
    </recommendedName>
</protein>
<accession>A0AAD5V0R1</accession>
<evidence type="ECO:0008006" key="3">
    <source>
        <dbReference type="Google" id="ProtNLM"/>
    </source>
</evidence>
<proteinExistence type="predicted"/>